<dbReference type="InterPro" id="IPR007187">
    <property type="entry name" value="Nucleoporin_Nup133/Nup155_C"/>
</dbReference>
<keyword evidence="5" id="KW-0653">Protein transport</keyword>
<proteinExistence type="inferred from homology"/>
<dbReference type="GO" id="GO:0017056">
    <property type="term" value="F:structural constituent of nuclear pore"/>
    <property type="evidence" value="ECO:0007669"/>
    <property type="project" value="InterPro"/>
</dbReference>
<dbReference type="InterPro" id="IPR014908">
    <property type="entry name" value="Nucleoporin_Nup133/Nup155_N"/>
</dbReference>
<dbReference type="PANTHER" id="PTHR13405">
    <property type="entry name" value="NUCLEAR PORE COMPLEX PROTEIN NUP133"/>
    <property type="match status" value="1"/>
</dbReference>
<evidence type="ECO:0000256" key="3">
    <source>
        <dbReference type="ARBA" id="ARBA00022448"/>
    </source>
</evidence>
<dbReference type="Proteomes" id="UP000054097">
    <property type="component" value="Unassembled WGS sequence"/>
</dbReference>
<keyword evidence="3" id="KW-0813">Transport</keyword>
<gene>
    <name evidence="11" type="ORF">M408DRAFT_331557</name>
</gene>
<evidence type="ECO:0000259" key="9">
    <source>
        <dbReference type="Pfam" id="PF03177"/>
    </source>
</evidence>
<dbReference type="GO" id="GO:0031080">
    <property type="term" value="C:nuclear pore outer ring"/>
    <property type="evidence" value="ECO:0007669"/>
    <property type="project" value="TreeGrafter"/>
</dbReference>
<keyword evidence="6" id="KW-0811">Translocation</keyword>
<feature type="region of interest" description="Disordered" evidence="8">
    <location>
        <begin position="501"/>
        <end position="522"/>
    </location>
</feature>
<evidence type="ECO:0000256" key="1">
    <source>
        <dbReference type="ARBA" id="ARBA00004259"/>
    </source>
</evidence>
<organism evidence="11 12">
    <name type="scientific">Serendipita vermifera MAFF 305830</name>
    <dbReference type="NCBI Taxonomy" id="933852"/>
    <lineage>
        <taxon>Eukaryota</taxon>
        <taxon>Fungi</taxon>
        <taxon>Dikarya</taxon>
        <taxon>Basidiomycota</taxon>
        <taxon>Agaricomycotina</taxon>
        <taxon>Agaricomycetes</taxon>
        <taxon>Sebacinales</taxon>
        <taxon>Serendipitaceae</taxon>
        <taxon>Serendipita</taxon>
    </lineage>
</organism>
<comment type="subcellular location">
    <subcellularLocation>
        <location evidence="1">Nucleus envelope</location>
    </subcellularLocation>
</comment>
<feature type="region of interest" description="Disordered" evidence="8">
    <location>
        <begin position="1"/>
        <end position="29"/>
    </location>
</feature>
<protein>
    <recommendedName>
        <fullName evidence="13">Nucleoporin Nup133/Nup155-like C-terminal domain-containing protein</fullName>
    </recommendedName>
</protein>
<evidence type="ECO:0008006" key="13">
    <source>
        <dbReference type="Google" id="ProtNLM"/>
    </source>
</evidence>
<sequence length="1590" mass="173290">MNSPRLGGRGRTSARGTPRMGTPVGSVGSLATPAAKGSLVLGKAKGRLRTGLDYGNTGTGAEASNSMIISREATLEVGEDELGTSRMGGYQLDRRGGGEKGRIFAKSEEITVTMHESLPLEILKFMGINDNWRETYSGGYDTATGYTWLASGRNTWIWKHHRNPPVPPTVHIFASPPSNGELSPPHVIFLSLESNATNEPALLLISPSGSMRFWSSIFLGLSGADRFVEEKLTLSRKGVTQEMVTMARAVVPSTRRSLQAAVHPDIIAGTSKGHLFRIAISRKGDSGDWSISTRQVQEKQVKSGGLLSGLFGFSSPTVSRFGSGSDTMAKIGGDEGENINAVVMGTGEADGVDVWVLSASSLEVWRVSDNIAQSSSGNVPGTERLVCKADALSAVQEKLLDMYSPEGDATGGISAEGEGLSIAGDLPMEMEARENRILALGVELLDAVLVKSRSHSVDPREPSTMAGSRNESDVEMEAAEDVEELLPVLLVSFTVPPSSRNSDMGGISWQSTAASGKKGHKRQERSYATIACRFVGAEHLAGSQASPIQSLGPSLTFENPQVLPYSDLVNPKTSGRSTASPGVSIGIGVSKTPGAKEGWFAPRLAALQATVSRGTSQEGDDSDDDDQGTEKQWQEKSITVLVAAFEGGMVFATNGGPFKDHLFMKQSNPFPRSVGFGIVDGSARGGSFYHSYSLSAARLSSGTLVRSQSRSQMLPPPTPQYLQRSPVAEIAYMTTTGIVSVTLDFEKIASVDARSGGSNQIRSVMEQAILYGPVPDNPFAFRFSSNVNAGNLMIAASQLSLETMESNPKLVKKQLGLTTHLADRAARLEWLIQFINENGALNRLNVPLRTTLAAHAEKVAAAQGVWAWYEGTRFKGPPTAAGVGSVEYERSENMLVQAVDIFQKEEESGKMRPSTLGHRRKSSQRMGDILDSANSSFAGMDQSLDDEMDQLGASWNHVPRHGDDVEVTKPEEYVDPVRVFFKFKVEDIGDLVPCAVKVVKATVNSFDRSQAWPQVTAQAGRLTLVLLEAALQFRKSHTSTYGIDPDRPVGIPWTSEQQILDACFYLFEECGRNAEDSMAVEAKAVMEGLASVICEGYKEQLAAARIRPGADWESVQDKFTTVRRKVWKLLVQRGSAPHAFKLAEDYGDYTALTELCYKSTKTKKKNATGETIKVTDYQALAKKLDHYISLFKQEFAFELYHYWIQKGMAHEVFKQTGAHVEYVEAFFSTFDYPNLAWLHQIGKSQFSTASSTLLSLGQSDNRLGPVKFLLSMGKLSELAELDDNEEDDMHQIEEDVRAYDELLDLIDVQQKLRKDLLETITDADISLALSVADVGSKNEDLLAKAAAITERVTTRLAAGGFVEHITLFKRLVANIIGDKRLGVEDTLDMLGFKDDALQNGFSVGLHLVYETQSLADARREIAIRSLWRRIYICDNWKDLHDTRSYTDAQVNERLRSTSLYAALRDLYTGSLTSVMNVDDLSKLIRRPSDALEIPSEEDVTERYSQAGYYGDSGYVGYSKADIAAIYAELEKERDILDEYSGVLEGAGLWEEVARLEETERPTDGNELGLAADAGVDLRGNSLGIDVTMDE</sequence>
<evidence type="ECO:0000256" key="4">
    <source>
        <dbReference type="ARBA" id="ARBA00022816"/>
    </source>
</evidence>
<evidence type="ECO:0000256" key="5">
    <source>
        <dbReference type="ARBA" id="ARBA00022927"/>
    </source>
</evidence>
<evidence type="ECO:0000256" key="6">
    <source>
        <dbReference type="ARBA" id="ARBA00023010"/>
    </source>
</evidence>
<evidence type="ECO:0000256" key="7">
    <source>
        <dbReference type="ARBA" id="ARBA00023242"/>
    </source>
</evidence>
<dbReference type="GO" id="GO:0006606">
    <property type="term" value="P:protein import into nucleus"/>
    <property type="evidence" value="ECO:0007669"/>
    <property type="project" value="TreeGrafter"/>
</dbReference>
<evidence type="ECO:0000256" key="8">
    <source>
        <dbReference type="SAM" id="MobiDB-lite"/>
    </source>
</evidence>
<dbReference type="PANTHER" id="PTHR13405:SF11">
    <property type="entry name" value="NUCLEAR PORE COMPLEX PROTEIN NUP133"/>
    <property type="match status" value="1"/>
</dbReference>
<keyword evidence="4" id="KW-0509">mRNA transport</keyword>
<reference evidence="11 12" key="1">
    <citation type="submission" date="2014-04" db="EMBL/GenBank/DDBJ databases">
        <authorList>
            <consortium name="DOE Joint Genome Institute"/>
            <person name="Kuo A."/>
            <person name="Zuccaro A."/>
            <person name="Kohler A."/>
            <person name="Nagy L.G."/>
            <person name="Floudas D."/>
            <person name="Copeland A."/>
            <person name="Barry K.W."/>
            <person name="Cichocki N."/>
            <person name="Veneault-Fourrey C."/>
            <person name="LaButti K."/>
            <person name="Lindquist E.A."/>
            <person name="Lipzen A."/>
            <person name="Lundell T."/>
            <person name="Morin E."/>
            <person name="Murat C."/>
            <person name="Sun H."/>
            <person name="Tunlid A."/>
            <person name="Henrissat B."/>
            <person name="Grigoriev I.V."/>
            <person name="Hibbett D.S."/>
            <person name="Martin F."/>
            <person name="Nordberg H.P."/>
            <person name="Cantor M.N."/>
            <person name="Hua S.X."/>
        </authorList>
    </citation>
    <scope>NUCLEOTIDE SEQUENCE [LARGE SCALE GENOMIC DNA]</scope>
    <source>
        <strain evidence="11 12">MAFF 305830</strain>
    </source>
</reference>
<reference evidence="12" key="2">
    <citation type="submission" date="2015-01" db="EMBL/GenBank/DDBJ databases">
        <title>Evolutionary Origins and Diversification of the Mycorrhizal Mutualists.</title>
        <authorList>
            <consortium name="DOE Joint Genome Institute"/>
            <consortium name="Mycorrhizal Genomics Consortium"/>
            <person name="Kohler A."/>
            <person name="Kuo A."/>
            <person name="Nagy L.G."/>
            <person name="Floudas D."/>
            <person name="Copeland A."/>
            <person name="Barry K.W."/>
            <person name="Cichocki N."/>
            <person name="Veneault-Fourrey C."/>
            <person name="LaButti K."/>
            <person name="Lindquist E.A."/>
            <person name="Lipzen A."/>
            <person name="Lundell T."/>
            <person name="Morin E."/>
            <person name="Murat C."/>
            <person name="Riley R."/>
            <person name="Ohm R."/>
            <person name="Sun H."/>
            <person name="Tunlid A."/>
            <person name="Henrissat B."/>
            <person name="Grigoriev I.V."/>
            <person name="Hibbett D.S."/>
            <person name="Martin F."/>
        </authorList>
    </citation>
    <scope>NUCLEOTIDE SEQUENCE [LARGE SCALE GENOMIC DNA]</scope>
    <source>
        <strain evidence="12">MAFF 305830</strain>
    </source>
</reference>
<feature type="domain" description="Nucleoporin Nup133/Nup155-like C-terminal" evidence="9">
    <location>
        <begin position="1138"/>
        <end position="1473"/>
    </location>
</feature>
<keyword evidence="12" id="KW-1185">Reference proteome</keyword>
<dbReference type="STRING" id="933852.A0A0C2WEK5"/>
<dbReference type="OrthoDB" id="103454at2759"/>
<evidence type="ECO:0000313" key="11">
    <source>
        <dbReference type="EMBL" id="KIM24888.1"/>
    </source>
</evidence>
<comment type="similarity">
    <text evidence="2">Belongs to the nucleoporin Nup133 family.</text>
</comment>
<dbReference type="InterPro" id="IPR037624">
    <property type="entry name" value="Nup133-like"/>
</dbReference>
<dbReference type="SUPFAM" id="SSF117289">
    <property type="entry name" value="Nucleoporin domain"/>
    <property type="match status" value="1"/>
</dbReference>
<dbReference type="InterPro" id="IPR015943">
    <property type="entry name" value="WD40/YVTN_repeat-like_dom_sf"/>
</dbReference>
<dbReference type="GO" id="GO:0016973">
    <property type="term" value="P:poly(A)+ mRNA export from nucleus"/>
    <property type="evidence" value="ECO:0007669"/>
    <property type="project" value="TreeGrafter"/>
</dbReference>
<dbReference type="Pfam" id="PF08801">
    <property type="entry name" value="Nucleoporin_N"/>
    <property type="match status" value="1"/>
</dbReference>
<dbReference type="EMBL" id="KN824319">
    <property type="protein sequence ID" value="KIM24888.1"/>
    <property type="molecule type" value="Genomic_DNA"/>
</dbReference>
<dbReference type="Pfam" id="PF03177">
    <property type="entry name" value="Nucleoporin_C"/>
    <property type="match status" value="1"/>
</dbReference>
<dbReference type="HOGENOM" id="CLU_245921_0_0_1"/>
<evidence type="ECO:0000259" key="10">
    <source>
        <dbReference type="Pfam" id="PF08801"/>
    </source>
</evidence>
<name>A0A0C2WEK5_SERVB</name>
<evidence type="ECO:0000256" key="2">
    <source>
        <dbReference type="ARBA" id="ARBA00005569"/>
    </source>
</evidence>
<dbReference type="Gene3D" id="1.20.58.1380">
    <property type="match status" value="1"/>
</dbReference>
<accession>A0A0C2WEK5</accession>
<dbReference type="Gene3D" id="2.130.10.10">
    <property type="entry name" value="YVTN repeat-like/Quinoprotein amine dehydrogenase"/>
    <property type="match status" value="1"/>
</dbReference>
<evidence type="ECO:0000313" key="12">
    <source>
        <dbReference type="Proteomes" id="UP000054097"/>
    </source>
</evidence>
<feature type="domain" description="Nucleoporin Nup133/Nup155-like N-terminal" evidence="10">
    <location>
        <begin position="131"/>
        <end position="370"/>
    </location>
</feature>
<keyword evidence="7" id="KW-0539">Nucleus</keyword>
<feature type="compositionally biased region" description="Acidic residues" evidence="8">
    <location>
        <begin position="618"/>
        <end position="627"/>
    </location>
</feature>
<dbReference type="GO" id="GO:0000972">
    <property type="term" value="P:transcription-dependent tethering of RNA polymerase II gene DNA at nuclear periphery"/>
    <property type="evidence" value="ECO:0007669"/>
    <property type="project" value="TreeGrafter"/>
</dbReference>
<feature type="region of interest" description="Disordered" evidence="8">
    <location>
        <begin position="610"/>
        <end position="633"/>
    </location>
</feature>
<feature type="compositionally biased region" description="Polar residues" evidence="8">
    <location>
        <begin position="501"/>
        <end position="514"/>
    </location>
</feature>